<dbReference type="Pfam" id="PF02535">
    <property type="entry name" value="Zip"/>
    <property type="match status" value="1"/>
</dbReference>
<feature type="transmembrane region" description="Helical" evidence="7">
    <location>
        <begin position="128"/>
        <end position="150"/>
    </location>
</feature>
<dbReference type="GO" id="GO:0030003">
    <property type="term" value="P:intracellular monoatomic cation homeostasis"/>
    <property type="evidence" value="ECO:0007669"/>
    <property type="project" value="TreeGrafter"/>
</dbReference>
<keyword evidence="9" id="KW-1185">Reference proteome</keyword>
<protein>
    <submittedName>
        <fullName evidence="8">Zinc transporter ZIP10-like</fullName>
    </submittedName>
</protein>
<evidence type="ECO:0000256" key="7">
    <source>
        <dbReference type="SAM" id="Phobius"/>
    </source>
</evidence>
<dbReference type="InterPro" id="IPR003689">
    <property type="entry name" value="ZIP"/>
</dbReference>
<feature type="transmembrane region" description="Helical" evidence="7">
    <location>
        <begin position="162"/>
        <end position="181"/>
    </location>
</feature>
<dbReference type="GO" id="GO:0071578">
    <property type="term" value="P:zinc ion import across plasma membrane"/>
    <property type="evidence" value="ECO:0007669"/>
    <property type="project" value="TreeGrafter"/>
</dbReference>
<keyword evidence="5 7" id="KW-0472">Membrane</keyword>
<gene>
    <name evidence="8" type="primary">Slc39a10-L</name>
    <name evidence="8" type="ORF">Hamer_G004862</name>
</gene>
<dbReference type="Proteomes" id="UP000747542">
    <property type="component" value="Unassembled WGS sequence"/>
</dbReference>
<dbReference type="InterPro" id="IPR050799">
    <property type="entry name" value="ZIP_Transporter"/>
</dbReference>
<dbReference type="AlphaFoldDB" id="A0A8J5K1Z9"/>
<feature type="transmembrane region" description="Helical" evidence="7">
    <location>
        <begin position="453"/>
        <end position="472"/>
    </location>
</feature>
<comment type="subcellular location">
    <subcellularLocation>
        <location evidence="1">Membrane</location>
        <topology evidence="1">Multi-pass membrane protein</topology>
    </subcellularLocation>
</comment>
<feature type="transmembrane region" description="Helical" evidence="7">
    <location>
        <begin position="92"/>
        <end position="116"/>
    </location>
</feature>
<name>A0A8J5K1Z9_HOMAM</name>
<feature type="transmembrane region" description="Helical" evidence="7">
    <location>
        <begin position="478"/>
        <end position="497"/>
    </location>
</feature>
<evidence type="ECO:0000256" key="4">
    <source>
        <dbReference type="ARBA" id="ARBA00022989"/>
    </source>
</evidence>
<evidence type="ECO:0000256" key="2">
    <source>
        <dbReference type="ARBA" id="ARBA00006939"/>
    </source>
</evidence>
<evidence type="ECO:0000313" key="8">
    <source>
        <dbReference type="EMBL" id="KAG7165088.1"/>
    </source>
</evidence>
<comment type="similarity">
    <text evidence="2">Belongs to the ZIP transporter (TC 2.A.5) family.</text>
</comment>
<reference evidence="8" key="1">
    <citation type="journal article" date="2021" name="Sci. Adv.">
        <title>The American lobster genome reveals insights on longevity, neural, and immune adaptations.</title>
        <authorList>
            <person name="Polinski J.M."/>
            <person name="Zimin A.V."/>
            <person name="Clark K.F."/>
            <person name="Kohn A.B."/>
            <person name="Sadowski N."/>
            <person name="Timp W."/>
            <person name="Ptitsyn A."/>
            <person name="Khanna P."/>
            <person name="Romanova D.Y."/>
            <person name="Williams P."/>
            <person name="Greenwood S.J."/>
            <person name="Moroz L.L."/>
            <person name="Walt D.R."/>
            <person name="Bodnar A.G."/>
        </authorList>
    </citation>
    <scope>NUCLEOTIDE SEQUENCE</scope>
    <source>
        <strain evidence="8">GMGI-L3</strain>
    </source>
</reference>
<organism evidence="8 9">
    <name type="scientific">Homarus americanus</name>
    <name type="common">American lobster</name>
    <dbReference type="NCBI Taxonomy" id="6706"/>
    <lineage>
        <taxon>Eukaryota</taxon>
        <taxon>Metazoa</taxon>
        <taxon>Ecdysozoa</taxon>
        <taxon>Arthropoda</taxon>
        <taxon>Crustacea</taxon>
        <taxon>Multicrustacea</taxon>
        <taxon>Malacostraca</taxon>
        <taxon>Eumalacostraca</taxon>
        <taxon>Eucarida</taxon>
        <taxon>Decapoda</taxon>
        <taxon>Pleocyemata</taxon>
        <taxon>Astacidea</taxon>
        <taxon>Nephropoidea</taxon>
        <taxon>Nephropidae</taxon>
        <taxon>Homarus</taxon>
    </lineage>
</organism>
<comment type="caution">
    <text evidence="8">The sequence shown here is derived from an EMBL/GenBank/DDBJ whole genome shotgun (WGS) entry which is preliminary data.</text>
</comment>
<feature type="compositionally biased region" description="Polar residues" evidence="6">
    <location>
        <begin position="265"/>
        <end position="276"/>
    </location>
</feature>
<feature type="transmembrane region" description="Helical" evidence="7">
    <location>
        <begin position="509"/>
        <end position="533"/>
    </location>
</feature>
<keyword evidence="3 7" id="KW-0812">Transmembrane</keyword>
<dbReference type="EMBL" id="JAHLQT010024847">
    <property type="protein sequence ID" value="KAG7165088.1"/>
    <property type="molecule type" value="Genomic_DNA"/>
</dbReference>
<dbReference type="PANTHER" id="PTHR12191">
    <property type="entry name" value="SOLUTE CARRIER FAMILY 39"/>
    <property type="match status" value="1"/>
</dbReference>
<evidence type="ECO:0000256" key="3">
    <source>
        <dbReference type="ARBA" id="ARBA00022692"/>
    </source>
</evidence>
<evidence type="ECO:0000256" key="1">
    <source>
        <dbReference type="ARBA" id="ARBA00004141"/>
    </source>
</evidence>
<dbReference type="GO" id="GO:0005385">
    <property type="term" value="F:zinc ion transmembrane transporter activity"/>
    <property type="evidence" value="ECO:0007669"/>
    <property type="project" value="TreeGrafter"/>
</dbReference>
<feature type="non-terminal residue" evidence="8">
    <location>
        <position position="545"/>
    </location>
</feature>
<evidence type="ECO:0000313" key="9">
    <source>
        <dbReference type="Proteomes" id="UP000747542"/>
    </source>
</evidence>
<dbReference type="GO" id="GO:0140410">
    <property type="term" value="F:monoatomic cation:bicarbonate symporter activity"/>
    <property type="evidence" value="ECO:0007669"/>
    <property type="project" value="TreeGrafter"/>
</dbReference>
<sequence length="545" mass="58977">WLQNVCTTAAAVPVLLLFDGIVDLLLGSGLSAGDSVTARGFLDLCPGIVNYLDICTMESQHSDPHNHGELEHSHGHRRGYKHDGDEFTAESWIGAVTSMIVIGLVGLACIMLIPALKRVQYYDQVNQFLMALAVGTLAGDALIHLLPHAISMEVPQGSNPHVLHSFYGFTALGGIILFLFLERFHNMFCGNGHAHGHSHELPGDLTKSKEEVDKETVETATTIEDTGSHTNEKIGEKLSKHSKHNSFIYAESTMTLDAQNCFEGCSSSPSSDANGNTGNGLEKTRFGDDEPGSVPEDTEVTCIEKSIEKEKLASNAAERERLVTTPAEKSEMGGELSLILNTPSVRPKVLRQNSSSFNMVLQEYHVGHHGHSHHGHSHVTGRKDSLRAMILVGDALHTFLDGMAIGAAFGTSITGGVATSIAVLCHELPHKVGDFALLFEMGMEKAQAVKMMGMLWIFSLGGVVMGVLLGSIPTASPWIYSFTAGVFIYLALVDLLSELPVNRGEKFSVALQMFLQGLGMLTGATIMLFIAIYEHDLEDLLNRSF</sequence>
<accession>A0A8J5K1Z9</accession>
<evidence type="ECO:0000256" key="5">
    <source>
        <dbReference type="ARBA" id="ARBA00023136"/>
    </source>
</evidence>
<dbReference type="GO" id="GO:0005886">
    <property type="term" value="C:plasma membrane"/>
    <property type="evidence" value="ECO:0007669"/>
    <property type="project" value="TreeGrafter"/>
</dbReference>
<evidence type="ECO:0000256" key="6">
    <source>
        <dbReference type="SAM" id="MobiDB-lite"/>
    </source>
</evidence>
<feature type="region of interest" description="Disordered" evidence="6">
    <location>
        <begin position="265"/>
        <end position="296"/>
    </location>
</feature>
<proteinExistence type="inferred from homology"/>
<keyword evidence="4 7" id="KW-1133">Transmembrane helix</keyword>
<dbReference type="PANTHER" id="PTHR12191:SF37">
    <property type="entry name" value="ZINC TRANSPORTER FOI"/>
    <property type="match status" value="1"/>
</dbReference>